<dbReference type="InterPro" id="IPR003613">
    <property type="entry name" value="Ubox_domain"/>
</dbReference>
<dbReference type="InterPro" id="IPR011990">
    <property type="entry name" value="TPR-like_helical_dom_sf"/>
</dbReference>
<sequence>MVSWNEVPADPAKALEYKDKGNKCFQSGDYEGAEVLYSKAIHHDPSNPLLYTNRCMALLKLSLYTRVVADAQHAISLLPDNMKAYFQLAQAQVALQDPHSALISAKKAHTYCVEEIHKGGKGASSIGPITDLVLRCKREVWEDKERERERERVGLLGDVIDALEKQRRNELERLEVEGVLEGEGEADRDTDRDKRVKEVEEKWEKKIESTRLVFESAEPEERAKRRRKVPDWVVDDITFSVMLDPVVTNTGQSYDRASITQHLSRSHTDPLTREPLRLEDLRPNLALRAACEEFLEENGWAVDW</sequence>
<evidence type="ECO:0000313" key="9">
    <source>
        <dbReference type="Proteomes" id="UP001285354"/>
    </source>
</evidence>
<evidence type="ECO:0000256" key="5">
    <source>
        <dbReference type="ARBA" id="ARBA00023110"/>
    </source>
</evidence>
<proteinExistence type="predicted"/>
<dbReference type="GO" id="GO:0051087">
    <property type="term" value="F:protein-folding chaperone binding"/>
    <property type="evidence" value="ECO:0007669"/>
    <property type="project" value="TreeGrafter"/>
</dbReference>
<dbReference type="InterPro" id="IPR019734">
    <property type="entry name" value="TPR_rpt"/>
</dbReference>
<organism evidence="8 9">
    <name type="scientific">Diplocarpon rosae</name>
    <dbReference type="NCBI Taxonomy" id="946125"/>
    <lineage>
        <taxon>Eukaryota</taxon>
        <taxon>Fungi</taxon>
        <taxon>Dikarya</taxon>
        <taxon>Ascomycota</taxon>
        <taxon>Pezizomycotina</taxon>
        <taxon>Leotiomycetes</taxon>
        <taxon>Helotiales</taxon>
        <taxon>Drepanopezizaceae</taxon>
        <taxon>Diplocarpon</taxon>
    </lineage>
</organism>
<dbReference type="GO" id="GO:0045862">
    <property type="term" value="P:positive regulation of proteolysis"/>
    <property type="evidence" value="ECO:0007669"/>
    <property type="project" value="TreeGrafter"/>
</dbReference>
<keyword evidence="5" id="KW-0697">Rotamase</keyword>
<dbReference type="GO" id="GO:0003755">
    <property type="term" value="F:peptidyl-prolyl cis-trans isomerase activity"/>
    <property type="evidence" value="ECO:0007669"/>
    <property type="project" value="UniProtKB-KW"/>
</dbReference>
<keyword evidence="2" id="KW-0808">Transferase</keyword>
<dbReference type="PROSITE" id="PS50005">
    <property type="entry name" value="TPR"/>
    <property type="match status" value="1"/>
</dbReference>
<dbReference type="Gene3D" id="1.25.40.10">
    <property type="entry name" value="Tetratricopeptide repeat domain"/>
    <property type="match status" value="1"/>
</dbReference>
<gene>
    <name evidence="8" type="ORF">QTJ16_004614</name>
</gene>
<dbReference type="SUPFAM" id="SSF57850">
    <property type="entry name" value="RING/U-box"/>
    <property type="match status" value="1"/>
</dbReference>
<dbReference type="GO" id="GO:0005737">
    <property type="term" value="C:cytoplasm"/>
    <property type="evidence" value="ECO:0007669"/>
    <property type="project" value="TreeGrafter"/>
</dbReference>
<dbReference type="SUPFAM" id="SSF48452">
    <property type="entry name" value="TPR-like"/>
    <property type="match status" value="1"/>
</dbReference>
<feature type="domain" description="U-box" evidence="7">
    <location>
        <begin position="228"/>
        <end position="301"/>
    </location>
</feature>
<reference evidence="8" key="1">
    <citation type="submission" date="2023-06" db="EMBL/GenBank/DDBJ databases">
        <title>Draft genome of Marssonina rosae.</title>
        <authorList>
            <person name="Cheng Q."/>
        </authorList>
    </citation>
    <scope>NUCLEOTIDE SEQUENCE</scope>
    <source>
        <strain evidence="8">R4</strain>
    </source>
</reference>
<evidence type="ECO:0000313" key="8">
    <source>
        <dbReference type="EMBL" id="KAK2626352.1"/>
    </source>
</evidence>
<dbReference type="Pfam" id="PF04564">
    <property type="entry name" value="U-box"/>
    <property type="match status" value="1"/>
</dbReference>
<dbReference type="Gene3D" id="3.30.40.10">
    <property type="entry name" value="Zinc/RING finger domain, C3HC4 (zinc finger)"/>
    <property type="match status" value="1"/>
</dbReference>
<accession>A0AAD9SZG3</accession>
<dbReference type="PANTHER" id="PTHR46803">
    <property type="entry name" value="E3 UBIQUITIN-PROTEIN LIGASE CHIP"/>
    <property type="match status" value="1"/>
</dbReference>
<keyword evidence="6" id="KW-0802">TPR repeat</keyword>
<dbReference type="GO" id="GO:0061630">
    <property type="term" value="F:ubiquitin protein ligase activity"/>
    <property type="evidence" value="ECO:0007669"/>
    <property type="project" value="UniProtKB-EC"/>
</dbReference>
<keyword evidence="5" id="KW-0413">Isomerase</keyword>
<name>A0AAD9SZG3_9HELO</name>
<evidence type="ECO:0000256" key="6">
    <source>
        <dbReference type="PROSITE-ProRule" id="PRU00339"/>
    </source>
</evidence>
<evidence type="ECO:0000256" key="3">
    <source>
        <dbReference type="ARBA" id="ARBA00022737"/>
    </source>
</evidence>
<dbReference type="GO" id="GO:0006515">
    <property type="term" value="P:protein quality control for misfolded or incompletely synthesized proteins"/>
    <property type="evidence" value="ECO:0007669"/>
    <property type="project" value="TreeGrafter"/>
</dbReference>
<evidence type="ECO:0000256" key="2">
    <source>
        <dbReference type="ARBA" id="ARBA00022679"/>
    </source>
</evidence>
<dbReference type="Proteomes" id="UP001285354">
    <property type="component" value="Unassembled WGS sequence"/>
</dbReference>
<evidence type="ECO:0000256" key="4">
    <source>
        <dbReference type="ARBA" id="ARBA00022786"/>
    </source>
</evidence>
<dbReference type="AlphaFoldDB" id="A0AAD9SZG3"/>
<dbReference type="PROSITE" id="PS51698">
    <property type="entry name" value="U_BOX"/>
    <property type="match status" value="1"/>
</dbReference>
<keyword evidence="4" id="KW-0833">Ubl conjugation pathway</keyword>
<dbReference type="SMART" id="SM00028">
    <property type="entry name" value="TPR"/>
    <property type="match status" value="3"/>
</dbReference>
<comment type="catalytic activity">
    <reaction evidence="1">
        <text>S-ubiquitinyl-[E2 ubiquitin-conjugating enzyme]-L-cysteine + [acceptor protein]-L-lysine = [E2 ubiquitin-conjugating enzyme]-L-cysteine + N(6)-ubiquitinyl-[acceptor protein]-L-lysine.</text>
        <dbReference type="EC" id="2.3.2.27"/>
    </reaction>
</comment>
<protein>
    <recommendedName>
        <fullName evidence="7">U-box domain-containing protein</fullName>
    </recommendedName>
</protein>
<dbReference type="GO" id="GO:0043161">
    <property type="term" value="P:proteasome-mediated ubiquitin-dependent protein catabolic process"/>
    <property type="evidence" value="ECO:0007669"/>
    <property type="project" value="TreeGrafter"/>
</dbReference>
<dbReference type="GO" id="GO:0071218">
    <property type="term" value="P:cellular response to misfolded protein"/>
    <property type="evidence" value="ECO:0007669"/>
    <property type="project" value="TreeGrafter"/>
</dbReference>
<feature type="repeat" description="TPR" evidence="6">
    <location>
        <begin position="14"/>
        <end position="47"/>
    </location>
</feature>
<evidence type="ECO:0000259" key="7">
    <source>
        <dbReference type="PROSITE" id="PS51698"/>
    </source>
</evidence>
<keyword evidence="3" id="KW-0677">Repeat</keyword>
<dbReference type="EMBL" id="JAUBYV010000006">
    <property type="protein sequence ID" value="KAK2626352.1"/>
    <property type="molecule type" value="Genomic_DNA"/>
</dbReference>
<comment type="caution">
    <text evidence="8">The sequence shown here is derived from an EMBL/GenBank/DDBJ whole genome shotgun (WGS) entry which is preliminary data.</text>
</comment>
<evidence type="ECO:0000256" key="1">
    <source>
        <dbReference type="ARBA" id="ARBA00000900"/>
    </source>
</evidence>
<dbReference type="InterPro" id="IPR013083">
    <property type="entry name" value="Znf_RING/FYVE/PHD"/>
</dbReference>
<keyword evidence="9" id="KW-1185">Reference proteome</keyword>
<dbReference type="PANTHER" id="PTHR46803:SF2">
    <property type="entry name" value="E3 UBIQUITIN-PROTEIN LIGASE CHIP"/>
    <property type="match status" value="1"/>
</dbReference>
<dbReference type="GO" id="GO:0000209">
    <property type="term" value="P:protein polyubiquitination"/>
    <property type="evidence" value="ECO:0007669"/>
    <property type="project" value="TreeGrafter"/>
</dbReference>
<dbReference type="SMART" id="SM00504">
    <property type="entry name" value="Ubox"/>
    <property type="match status" value="1"/>
</dbReference>
<dbReference type="Pfam" id="PF13414">
    <property type="entry name" value="TPR_11"/>
    <property type="match status" value="1"/>
</dbReference>